<sequence>MCTSWRTGTGLFGSRTSPSHERARQGEETKIN</sequence>
<proteinExistence type="predicted"/>
<evidence type="ECO:0000256" key="1">
    <source>
        <dbReference type="SAM" id="MobiDB-lite"/>
    </source>
</evidence>
<keyword evidence="3" id="KW-1185">Reference proteome</keyword>
<accession>A0A182KID4</accession>
<dbReference type="VEuPathDB" id="VectorBase:ACHR014219"/>
<dbReference type="EnsemblMetazoa" id="ACHR014219-RA">
    <property type="protein sequence ID" value="ACHR014219-PA"/>
    <property type="gene ID" value="ACHR014219"/>
</dbReference>
<name>A0A182KID4_9DIPT</name>
<organism evidence="2 3">
    <name type="scientific">Anopheles christyi</name>
    <dbReference type="NCBI Taxonomy" id="43041"/>
    <lineage>
        <taxon>Eukaryota</taxon>
        <taxon>Metazoa</taxon>
        <taxon>Ecdysozoa</taxon>
        <taxon>Arthropoda</taxon>
        <taxon>Hexapoda</taxon>
        <taxon>Insecta</taxon>
        <taxon>Pterygota</taxon>
        <taxon>Neoptera</taxon>
        <taxon>Endopterygota</taxon>
        <taxon>Diptera</taxon>
        <taxon>Nematocera</taxon>
        <taxon>Culicoidea</taxon>
        <taxon>Culicidae</taxon>
        <taxon>Anophelinae</taxon>
        <taxon>Anopheles</taxon>
    </lineage>
</organism>
<feature type="compositionally biased region" description="Basic and acidic residues" evidence="1">
    <location>
        <begin position="18"/>
        <end position="32"/>
    </location>
</feature>
<evidence type="ECO:0000313" key="3">
    <source>
        <dbReference type="Proteomes" id="UP000075881"/>
    </source>
</evidence>
<reference evidence="2" key="2">
    <citation type="submission" date="2020-05" db="UniProtKB">
        <authorList>
            <consortium name="EnsemblMetazoa"/>
        </authorList>
    </citation>
    <scope>IDENTIFICATION</scope>
    <source>
        <strain evidence="2">ACHKN1017</strain>
    </source>
</reference>
<reference evidence="3" key="1">
    <citation type="submission" date="2013-03" db="EMBL/GenBank/DDBJ databases">
        <title>The Genome Sequence of Anopheles christyi ACHKN1017.</title>
        <authorList>
            <consortium name="The Broad Institute Genomics Platform"/>
            <person name="Neafsey D.E."/>
            <person name="Besansky N."/>
            <person name="Walker B."/>
            <person name="Young S.K."/>
            <person name="Zeng Q."/>
            <person name="Gargeya S."/>
            <person name="Fitzgerald M."/>
            <person name="Haas B."/>
            <person name="Abouelleil A."/>
            <person name="Allen A.W."/>
            <person name="Alvarado L."/>
            <person name="Arachchi H.M."/>
            <person name="Berlin A.M."/>
            <person name="Chapman S.B."/>
            <person name="Gainer-Dewar J."/>
            <person name="Goldberg J."/>
            <person name="Griggs A."/>
            <person name="Gujja S."/>
            <person name="Hansen M."/>
            <person name="Howarth C."/>
            <person name="Imamovic A."/>
            <person name="Ireland A."/>
            <person name="Larimer J."/>
            <person name="McCowan C."/>
            <person name="Murphy C."/>
            <person name="Pearson M."/>
            <person name="Poon T.W."/>
            <person name="Priest M."/>
            <person name="Roberts A."/>
            <person name="Saif S."/>
            <person name="Shea T."/>
            <person name="Sisk P."/>
            <person name="Sykes S."/>
            <person name="Wortman J."/>
            <person name="Nusbaum C."/>
            <person name="Birren B."/>
        </authorList>
    </citation>
    <scope>NUCLEOTIDE SEQUENCE [LARGE SCALE GENOMIC DNA]</scope>
    <source>
        <strain evidence="3">ACHKN1017</strain>
    </source>
</reference>
<protein>
    <submittedName>
        <fullName evidence="2">Uncharacterized protein</fullName>
    </submittedName>
</protein>
<dbReference type="Proteomes" id="UP000075881">
    <property type="component" value="Unassembled WGS sequence"/>
</dbReference>
<feature type="region of interest" description="Disordered" evidence="1">
    <location>
        <begin position="1"/>
        <end position="32"/>
    </location>
</feature>
<evidence type="ECO:0000313" key="2">
    <source>
        <dbReference type="EnsemblMetazoa" id="ACHR014219-PA"/>
    </source>
</evidence>
<dbReference type="AlphaFoldDB" id="A0A182KID4"/>